<dbReference type="Pfam" id="PF02775">
    <property type="entry name" value="TPP_enzyme_C"/>
    <property type="match status" value="1"/>
</dbReference>
<evidence type="ECO:0000259" key="7">
    <source>
        <dbReference type="Pfam" id="PF02775"/>
    </source>
</evidence>
<name>A0A2N0AL58_9LEPT</name>
<dbReference type="GO" id="GO:0003984">
    <property type="term" value="F:acetolactate synthase activity"/>
    <property type="evidence" value="ECO:0007669"/>
    <property type="project" value="TreeGrafter"/>
</dbReference>
<dbReference type="PROSITE" id="PS00187">
    <property type="entry name" value="TPP_ENZYMES"/>
    <property type="match status" value="1"/>
</dbReference>
<dbReference type="InterPro" id="IPR029035">
    <property type="entry name" value="DHS-like_NAD/FAD-binding_dom"/>
</dbReference>
<dbReference type="AlphaFoldDB" id="A0A2N0AL58"/>
<dbReference type="Pfam" id="PF02776">
    <property type="entry name" value="TPP_enzyme_N"/>
    <property type="match status" value="1"/>
</dbReference>
<proteinExistence type="inferred from homology"/>
<dbReference type="InterPro" id="IPR029061">
    <property type="entry name" value="THDP-binding"/>
</dbReference>
<comment type="cofactor">
    <cofactor evidence="1">
        <name>thiamine diphosphate</name>
        <dbReference type="ChEBI" id="CHEBI:58937"/>
    </cofactor>
</comment>
<evidence type="ECO:0000256" key="4">
    <source>
        <dbReference type="RuleBase" id="RU362132"/>
    </source>
</evidence>
<evidence type="ECO:0000313" key="9">
    <source>
        <dbReference type="EMBL" id="PJZ85049.1"/>
    </source>
</evidence>
<dbReference type="SUPFAM" id="SSF52467">
    <property type="entry name" value="DHS-like NAD/FAD-binding domain"/>
    <property type="match status" value="1"/>
</dbReference>
<feature type="domain" description="Thiamine pyrophosphate enzyme central" evidence="6">
    <location>
        <begin position="198"/>
        <end position="331"/>
    </location>
</feature>
<dbReference type="InterPro" id="IPR000399">
    <property type="entry name" value="TPP-bd_CS"/>
</dbReference>
<evidence type="ECO:0000259" key="8">
    <source>
        <dbReference type="Pfam" id="PF02776"/>
    </source>
</evidence>
<dbReference type="RefSeq" id="WP_100741936.1">
    <property type="nucleotide sequence ID" value="NZ_NPDW01000001.1"/>
</dbReference>
<dbReference type="PANTHER" id="PTHR18968:SF13">
    <property type="entry name" value="ACETOLACTATE SYNTHASE CATALYTIC SUBUNIT, MITOCHONDRIAL"/>
    <property type="match status" value="1"/>
</dbReference>
<dbReference type="InterPro" id="IPR011766">
    <property type="entry name" value="TPP_enzyme_TPP-bd"/>
</dbReference>
<comment type="similarity">
    <text evidence="2 4">Belongs to the TPP enzyme family.</text>
</comment>
<evidence type="ECO:0000256" key="1">
    <source>
        <dbReference type="ARBA" id="ARBA00001964"/>
    </source>
</evidence>
<dbReference type="EMBL" id="NPDX01000001">
    <property type="protein sequence ID" value="PJZ85049.1"/>
    <property type="molecule type" value="Genomic_DNA"/>
</dbReference>
<dbReference type="Gene3D" id="3.40.50.1220">
    <property type="entry name" value="TPP-binding domain"/>
    <property type="match status" value="1"/>
</dbReference>
<dbReference type="Pfam" id="PF00205">
    <property type="entry name" value="TPP_enzyme_M"/>
    <property type="match status" value="1"/>
</dbReference>
<dbReference type="GO" id="GO:0030976">
    <property type="term" value="F:thiamine pyrophosphate binding"/>
    <property type="evidence" value="ECO:0007669"/>
    <property type="project" value="InterPro"/>
</dbReference>
<dbReference type="SUPFAM" id="SSF52518">
    <property type="entry name" value="Thiamin diphosphate-binding fold (THDP-binding)"/>
    <property type="match status" value="2"/>
</dbReference>
<protein>
    <submittedName>
        <fullName evidence="9">Acetolactate synthase large subunit</fullName>
    </submittedName>
</protein>
<gene>
    <name evidence="9" type="ORF">CH364_01905</name>
</gene>
<evidence type="ECO:0000256" key="3">
    <source>
        <dbReference type="ARBA" id="ARBA00023052"/>
    </source>
</evidence>
<keyword evidence="10" id="KW-1185">Reference proteome</keyword>
<dbReference type="InterPro" id="IPR045229">
    <property type="entry name" value="TPP_enz"/>
</dbReference>
<dbReference type="GO" id="GO:0050660">
    <property type="term" value="F:flavin adenine dinucleotide binding"/>
    <property type="evidence" value="ECO:0007669"/>
    <property type="project" value="TreeGrafter"/>
</dbReference>
<sequence>MKKTGAWLVRYALEQIGVRYTFGIPGVHNTEIYDELNNSELIHPMLVTHEGCGAFMADAISRTSDSIGTVVIVPAAGVTHAASGIGEAFLDGIPMLVIAGGVRSDSKFKYQLHDMDQHTLVKPITKKTFKVNSQEEVVETIYEAYQIAVSGEPGPVFIEIPVNIQLYTGTVANIPSYEEYCNKQILKLATPSIQEKSLAEVVELLLQAKSPGLFLGWGAVDAMDSSVTLAELLGAPVSTTLQGLSAFPGNHPLHCGMSFGPAAVPAATQAFSECDCLLAVGTRFAEIATGSFGVTVPKNLIHIDINPDVFHANYPAKVNIQGDAKIVLPELVKRLKNNLQLTKENREKKIQVLTAEIKKNKQNYLEEWFQHDSKDRVNPARFFSALRTSLPDDGFVVVDDGNHTFLTAELMPIHKPRHMISPTDFNCMGYAVPATIATKLANPEKAVVGIIGDGAFLMTCMELITASRNKIGAVFAVFNDGELSQISQAQQVPYNRKTCTVLGTTRFEGIALATGAEYLSIQTNDEIKHKLDEAWILANEGRPVILDVHIDYSKKTRFTQGIVGTNLKRLPFAAKVRMIGRALVRRVTG</sequence>
<dbReference type="Gene3D" id="3.40.50.970">
    <property type="match status" value="2"/>
</dbReference>
<organism evidence="9 10">
    <name type="scientific">Leptospira harrisiae</name>
    <dbReference type="NCBI Taxonomy" id="2023189"/>
    <lineage>
        <taxon>Bacteria</taxon>
        <taxon>Pseudomonadati</taxon>
        <taxon>Spirochaetota</taxon>
        <taxon>Spirochaetia</taxon>
        <taxon>Leptospirales</taxon>
        <taxon>Leptospiraceae</taxon>
        <taxon>Leptospira</taxon>
    </lineage>
</organism>
<keyword evidence="5" id="KW-0175">Coiled coil</keyword>
<dbReference type="GO" id="GO:0009099">
    <property type="term" value="P:L-valine biosynthetic process"/>
    <property type="evidence" value="ECO:0007669"/>
    <property type="project" value="TreeGrafter"/>
</dbReference>
<reference evidence="9 10" key="1">
    <citation type="submission" date="2017-07" db="EMBL/GenBank/DDBJ databases">
        <title>Leptospira spp. isolated from tropical soils.</title>
        <authorList>
            <person name="Thibeaux R."/>
            <person name="Iraola G."/>
            <person name="Ferres I."/>
            <person name="Bierque E."/>
            <person name="Girault D."/>
            <person name="Soupe-Gilbert M.-E."/>
            <person name="Picardeau M."/>
            <person name="Goarant C."/>
        </authorList>
    </citation>
    <scope>NUCLEOTIDE SEQUENCE [LARGE SCALE GENOMIC DNA]</scope>
    <source>
        <strain evidence="9 10">FH2-B-A1</strain>
    </source>
</reference>
<evidence type="ECO:0000313" key="10">
    <source>
        <dbReference type="Proteomes" id="UP000232145"/>
    </source>
</evidence>
<dbReference type="GO" id="GO:0005948">
    <property type="term" value="C:acetolactate synthase complex"/>
    <property type="evidence" value="ECO:0007669"/>
    <property type="project" value="TreeGrafter"/>
</dbReference>
<dbReference type="InterPro" id="IPR012000">
    <property type="entry name" value="Thiamin_PyroP_enz_cen_dom"/>
</dbReference>
<dbReference type="GO" id="GO:0000287">
    <property type="term" value="F:magnesium ion binding"/>
    <property type="evidence" value="ECO:0007669"/>
    <property type="project" value="InterPro"/>
</dbReference>
<feature type="coiled-coil region" evidence="5">
    <location>
        <begin position="332"/>
        <end position="363"/>
    </location>
</feature>
<accession>A0A2N0AL58</accession>
<dbReference type="InterPro" id="IPR012001">
    <property type="entry name" value="Thiamin_PyroP_enz_TPP-bd_dom"/>
</dbReference>
<evidence type="ECO:0000259" key="6">
    <source>
        <dbReference type="Pfam" id="PF00205"/>
    </source>
</evidence>
<dbReference type="OrthoDB" id="4494979at2"/>
<dbReference type="GO" id="GO:0009097">
    <property type="term" value="P:isoleucine biosynthetic process"/>
    <property type="evidence" value="ECO:0007669"/>
    <property type="project" value="TreeGrafter"/>
</dbReference>
<dbReference type="CDD" id="cd07035">
    <property type="entry name" value="TPP_PYR_POX_like"/>
    <property type="match status" value="1"/>
</dbReference>
<dbReference type="PANTHER" id="PTHR18968">
    <property type="entry name" value="THIAMINE PYROPHOSPHATE ENZYMES"/>
    <property type="match status" value="1"/>
</dbReference>
<dbReference type="Proteomes" id="UP000232145">
    <property type="component" value="Unassembled WGS sequence"/>
</dbReference>
<evidence type="ECO:0000256" key="5">
    <source>
        <dbReference type="SAM" id="Coils"/>
    </source>
</evidence>
<feature type="domain" description="Thiamine pyrophosphate enzyme N-terminal TPP-binding" evidence="8">
    <location>
        <begin position="4"/>
        <end position="119"/>
    </location>
</feature>
<evidence type="ECO:0000256" key="2">
    <source>
        <dbReference type="ARBA" id="ARBA00007812"/>
    </source>
</evidence>
<comment type="caution">
    <text evidence="9">The sequence shown here is derived from an EMBL/GenBank/DDBJ whole genome shotgun (WGS) entry which is preliminary data.</text>
</comment>
<keyword evidence="3 4" id="KW-0786">Thiamine pyrophosphate</keyword>
<dbReference type="CDD" id="cd00568">
    <property type="entry name" value="TPP_enzymes"/>
    <property type="match status" value="1"/>
</dbReference>
<feature type="domain" description="Thiamine pyrophosphate enzyme TPP-binding" evidence="7">
    <location>
        <begin position="401"/>
        <end position="548"/>
    </location>
</feature>